<dbReference type="GO" id="GO:0004803">
    <property type="term" value="F:transposase activity"/>
    <property type="evidence" value="ECO:0007669"/>
    <property type="project" value="InterPro"/>
</dbReference>
<dbReference type="SUPFAM" id="SSF143422">
    <property type="entry name" value="Transposase IS200-like"/>
    <property type="match status" value="1"/>
</dbReference>
<evidence type="ECO:0000259" key="1">
    <source>
        <dbReference type="SMART" id="SM01321"/>
    </source>
</evidence>
<dbReference type="GO" id="GO:0003677">
    <property type="term" value="F:DNA binding"/>
    <property type="evidence" value="ECO:0007669"/>
    <property type="project" value="InterPro"/>
</dbReference>
<dbReference type="Proteomes" id="UP000178892">
    <property type="component" value="Unassembled WGS sequence"/>
</dbReference>
<dbReference type="InterPro" id="IPR002686">
    <property type="entry name" value="Transposase_17"/>
</dbReference>
<reference evidence="2 3" key="1">
    <citation type="journal article" date="2016" name="Nat. Commun.">
        <title>Thousands of microbial genomes shed light on interconnected biogeochemical processes in an aquifer system.</title>
        <authorList>
            <person name="Anantharaman K."/>
            <person name="Brown C.T."/>
            <person name="Hug L.A."/>
            <person name="Sharon I."/>
            <person name="Castelle C.J."/>
            <person name="Probst A.J."/>
            <person name="Thomas B.C."/>
            <person name="Singh A."/>
            <person name="Wilkins M.J."/>
            <person name="Karaoz U."/>
            <person name="Brodie E.L."/>
            <person name="Williams K.H."/>
            <person name="Hubbard S.S."/>
            <person name="Banfield J.F."/>
        </authorList>
    </citation>
    <scope>NUCLEOTIDE SEQUENCE [LARGE SCALE GENOMIC DNA]</scope>
</reference>
<evidence type="ECO:0000313" key="2">
    <source>
        <dbReference type="EMBL" id="OGE81510.1"/>
    </source>
</evidence>
<dbReference type="PANTHER" id="PTHR34322:SF2">
    <property type="entry name" value="TRANSPOSASE IS200-LIKE DOMAIN-CONTAINING PROTEIN"/>
    <property type="match status" value="1"/>
</dbReference>
<gene>
    <name evidence="2" type="ORF">A2720_03145</name>
</gene>
<dbReference type="AlphaFoldDB" id="A0A1F5NW03"/>
<evidence type="ECO:0000313" key="3">
    <source>
        <dbReference type="Proteomes" id="UP000178892"/>
    </source>
</evidence>
<accession>A0A1F5NW03</accession>
<dbReference type="PANTHER" id="PTHR34322">
    <property type="entry name" value="TRANSPOSASE, Y1_TNP DOMAIN-CONTAINING"/>
    <property type="match status" value="1"/>
</dbReference>
<dbReference type="Pfam" id="PF01797">
    <property type="entry name" value="Y1_Tnp"/>
    <property type="match status" value="1"/>
</dbReference>
<protein>
    <recommendedName>
        <fullName evidence="1">Transposase IS200-like domain-containing protein</fullName>
    </recommendedName>
</protein>
<dbReference type="SMART" id="SM01321">
    <property type="entry name" value="Y1_Tnp"/>
    <property type="match status" value="1"/>
</dbReference>
<proteinExistence type="predicted"/>
<sequence length="200" mass="23747">MQYRDYKRFFEGGVYHVYNRGHNKMTVFRDEKDYKFFLQRLAEILNLQPAKSRWLKPLPKGSFTILAYCLMPNHFHFMVRQETKLPISKLIQKLLTSYAVYFNKKYEQVGAIFQGKFKSKEVDNDEYLIPLSAYIHRNPAKFLSWLFSSLSTYLGGDREVLVDPGLVLSIFNNDREQYRKYLEKYGKADKAFVADLTFDE</sequence>
<comment type="caution">
    <text evidence="2">The sequence shown here is derived from an EMBL/GenBank/DDBJ whole genome shotgun (WGS) entry which is preliminary data.</text>
</comment>
<dbReference type="Gene3D" id="3.30.70.1290">
    <property type="entry name" value="Transposase IS200-like"/>
    <property type="match status" value="1"/>
</dbReference>
<organism evidence="2 3">
    <name type="scientific">Candidatus Doudnabacteria bacterium RIFCSPHIGHO2_01_FULL_46_24</name>
    <dbReference type="NCBI Taxonomy" id="1817825"/>
    <lineage>
        <taxon>Bacteria</taxon>
        <taxon>Candidatus Doudnaibacteriota</taxon>
    </lineage>
</organism>
<dbReference type="EMBL" id="MFEL01000008">
    <property type="protein sequence ID" value="OGE81510.1"/>
    <property type="molecule type" value="Genomic_DNA"/>
</dbReference>
<dbReference type="GO" id="GO:0006313">
    <property type="term" value="P:DNA transposition"/>
    <property type="evidence" value="ECO:0007669"/>
    <property type="project" value="InterPro"/>
</dbReference>
<dbReference type="InterPro" id="IPR036515">
    <property type="entry name" value="Transposase_17_sf"/>
</dbReference>
<feature type="domain" description="Transposase IS200-like" evidence="1">
    <location>
        <begin position="10"/>
        <end position="138"/>
    </location>
</feature>
<name>A0A1F5NW03_9BACT</name>